<feature type="disulfide bond" evidence="4">
    <location>
        <begin position="215"/>
        <end position="228"/>
    </location>
</feature>
<evidence type="ECO:0000256" key="2">
    <source>
        <dbReference type="ARBA" id="ARBA00023180"/>
    </source>
</evidence>
<evidence type="ECO:0000256" key="1">
    <source>
        <dbReference type="ARBA" id="ARBA00022801"/>
    </source>
</evidence>
<name>A0A1J8QYW3_9AGAM</name>
<dbReference type="AlphaFoldDB" id="A0A1J8QYW3"/>
<dbReference type="PANTHER" id="PTHR20963">
    <property type="entry name" value="MULTIPLE INOSITOL POLYPHOSPHATE PHOSPHATASE-RELATED"/>
    <property type="match status" value="1"/>
</dbReference>
<dbReference type="PIRSF" id="PIRSF000894">
    <property type="entry name" value="Acid_phosphatase"/>
    <property type="match status" value="1"/>
</dbReference>
<comment type="caution">
    <text evidence="5">The sequence shown here is derived from an EMBL/GenBank/DDBJ whole genome shotgun (WGS) entry which is preliminary data.</text>
</comment>
<dbReference type="PANTHER" id="PTHR20963:SF42">
    <property type="entry name" value="PHOSPHOGLYCERATE MUTASE-LIKE PROTEIN"/>
    <property type="match status" value="1"/>
</dbReference>
<evidence type="ECO:0000313" key="6">
    <source>
        <dbReference type="Proteomes" id="UP000183567"/>
    </source>
</evidence>
<dbReference type="OrthoDB" id="6509975at2759"/>
<gene>
    <name evidence="5" type="ORF">AZE42_08604</name>
</gene>
<evidence type="ECO:0000256" key="4">
    <source>
        <dbReference type="PIRSR" id="PIRSR000894-2"/>
    </source>
</evidence>
<keyword evidence="2" id="KW-0325">Glycoprotein</keyword>
<protein>
    <recommendedName>
        <fullName evidence="7">Acid phosphatase</fullName>
    </recommendedName>
</protein>
<feature type="disulfide bond" evidence="4">
    <location>
        <begin position="51"/>
        <end position="341"/>
    </location>
</feature>
<proteinExistence type="predicted"/>
<dbReference type="Pfam" id="PF00328">
    <property type="entry name" value="His_Phos_2"/>
    <property type="match status" value="1"/>
</dbReference>
<feature type="active site" description="Proton donor" evidence="3">
    <location>
        <position position="292"/>
    </location>
</feature>
<reference evidence="5 6" key="1">
    <citation type="submission" date="2016-03" db="EMBL/GenBank/DDBJ databases">
        <title>Comparative genomics of the ectomycorrhizal sister species Rhizopogon vinicolor and Rhizopogon vesiculosus (Basidiomycota: Boletales) reveals a divergence of the mating type B locus.</title>
        <authorList>
            <person name="Mujic A.B."/>
            <person name="Kuo A."/>
            <person name="Tritt A."/>
            <person name="Lipzen A."/>
            <person name="Chen C."/>
            <person name="Johnson J."/>
            <person name="Sharma A."/>
            <person name="Barry K."/>
            <person name="Grigoriev I.V."/>
            <person name="Spatafora J.W."/>
        </authorList>
    </citation>
    <scope>NUCLEOTIDE SEQUENCE [LARGE SCALE GENOMIC DNA]</scope>
    <source>
        <strain evidence="5 6">AM-OR11-056</strain>
    </source>
</reference>
<evidence type="ECO:0008006" key="7">
    <source>
        <dbReference type="Google" id="ProtNLM"/>
    </source>
</evidence>
<organism evidence="5 6">
    <name type="scientific">Rhizopogon vesiculosus</name>
    <dbReference type="NCBI Taxonomy" id="180088"/>
    <lineage>
        <taxon>Eukaryota</taxon>
        <taxon>Fungi</taxon>
        <taxon>Dikarya</taxon>
        <taxon>Basidiomycota</taxon>
        <taxon>Agaricomycotina</taxon>
        <taxon>Agaricomycetes</taxon>
        <taxon>Agaricomycetidae</taxon>
        <taxon>Boletales</taxon>
        <taxon>Suillineae</taxon>
        <taxon>Rhizopogonaceae</taxon>
        <taxon>Rhizopogon</taxon>
    </lineage>
</organism>
<accession>A0A1J8QYW3</accession>
<dbReference type="SUPFAM" id="SSF53254">
    <property type="entry name" value="Phosphoglycerate mutase-like"/>
    <property type="match status" value="1"/>
</dbReference>
<dbReference type="GO" id="GO:0003993">
    <property type="term" value="F:acid phosphatase activity"/>
    <property type="evidence" value="ECO:0007669"/>
    <property type="project" value="TreeGrafter"/>
</dbReference>
<keyword evidence="1" id="KW-0378">Hydrolase</keyword>
<feature type="active site" description="Nucleophile" evidence="3">
    <location>
        <position position="59"/>
    </location>
</feature>
<dbReference type="EMBL" id="LVVM01001410">
    <property type="protein sequence ID" value="OJA18593.1"/>
    <property type="molecule type" value="Genomic_DNA"/>
</dbReference>
<dbReference type="STRING" id="180088.A0A1J8QYW3"/>
<dbReference type="CDD" id="cd07061">
    <property type="entry name" value="HP_HAP_like"/>
    <property type="match status" value="1"/>
</dbReference>
<dbReference type="Proteomes" id="UP000183567">
    <property type="component" value="Unassembled WGS sequence"/>
</dbReference>
<dbReference type="InterPro" id="IPR029033">
    <property type="entry name" value="His_PPase_superfam"/>
</dbReference>
<dbReference type="InterPro" id="IPR000560">
    <property type="entry name" value="His_Pase_clade-2"/>
</dbReference>
<dbReference type="InterPro" id="IPR016274">
    <property type="entry name" value="Histidine_acid_Pase_euk"/>
</dbReference>
<feature type="disulfide bond" evidence="4">
    <location>
        <begin position="364"/>
        <end position="376"/>
    </location>
</feature>
<dbReference type="Gene3D" id="3.40.50.1240">
    <property type="entry name" value="Phosphoglycerate mutase-like"/>
    <property type="match status" value="1"/>
</dbReference>
<evidence type="ECO:0000256" key="3">
    <source>
        <dbReference type="PIRSR" id="PIRSR000894-1"/>
    </source>
</evidence>
<evidence type="ECO:0000313" key="5">
    <source>
        <dbReference type="EMBL" id="OJA18593.1"/>
    </source>
</evidence>
<sequence length="420" mass="47638">MYIPNLLNWLPLASLALNPYKHDDPPKELGNLTPYRAAPPFPVEAELPDDCSVDRMHRHGSRGPDSSREEGAINLLLATLEDRRDAIQHAHLPENLRFLKNGYDFDVEEQSLTIIGRQQLFNHGVEFGLKYPNFTTETLLSSDVQRVIDSMYFFAQGRFGHEIENKTLRTVKDTQDLVPAEWSSTYLPPITDRLNRLLPGVELNDTDTHGALYACAYDLAAGKESPWCNVFYAHELEAFEYEMDLNMDASIGYLTYNNYGRVLGSVFVNKLIERFSNASEEAQSLYLEFGHDSTIIAAMAAMDLNKDDPPLSPHGQPLRRKFRTSYQTPFAANMIWERFTCKESFDGPQIRLVLNEETYPLSSCAKTMRDRKYGTCSLEAFTRVNEFSTSISFGGDKWEAVCGAHSEGLYVQGEFLAAYE</sequence>
<keyword evidence="6" id="KW-1185">Reference proteome</keyword>
<keyword evidence="4" id="KW-1015">Disulfide bond</keyword>